<name>A0A5C0SCQ6_CRATE</name>
<feature type="transmembrane region" description="Helical" evidence="1">
    <location>
        <begin position="43"/>
        <end position="61"/>
    </location>
</feature>
<keyword evidence="3" id="KW-1185">Reference proteome</keyword>
<dbReference type="RefSeq" id="WP_148808882.1">
    <property type="nucleotide sequence ID" value="NZ_CP042243.1"/>
</dbReference>
<evidence type="ECO:0000256" key="1">
    <source>
        <dbReference type="SAM" id="Phobius"/>
    </source>
</evidence>
<dbReference type="Proteomes" id="UP000324646">
    <property type="component" value="Chromosome"/>
</dbReference>
<keyword evidence="1" id="KW-0812">Transmembrane</keyword>
<reference evidence="2 3" key="1">
    <citation type="submission" date="2019-07" db="EMBL/GenBank/DDBJ databases">
        <title>Complete genome of Crassaminicella thermophila SY095.</title>
        <authorList>
            <person name="Li X."/>
        </authorList>
    </citation>
    <scope>NUCLEOTIDE SEQUENCE [LARGE SCALE GENOMIC DNA]</scope>
    <source>
        <strain evidence="2 3">SY095</strain>
    </source>
</reference>
<keyword evidence="1" id="KW-0472">Membrane</keyword>
<dbReference type="AlphaFoldDB" id="A0A5C0SCQ6"/>
<protein>
    <submittedName>
        <fullName evidence="2">Uncharacterized protein</fullName>
    </submittedName>
</protein>
<sequence>MWYFTKKAVFIVFAFILSGVLFILLKLLLIAGKVIVIELLGETGEILINAVGICCAGLWIYRKFKCYKNKMHI</sequence>
<evidence type="ECO:0000313" key="3">
    <source>
        <dbReference type="Proteomes" id="UP000324646"/>
    </source>
</evidence>
<accession>A0A5C0SCQ6</accession>
<organism evidence="2 3">
    <name type="scientific">Crassaminicella thermophila</name>
    <dbReference type="NCBI Taxonomy" id="2599308"/>
    <lineage>
        <taxon>Bacteria</taxon>
        <taxon>Bacillati</taxon>
        <taxon>Bacillota</taxon>
        <taxon>Clostridia</taxon>
        <taxon>Eubacteriales</taxon>
        <taxon>Clostridiaceae</taxon>
        <taxon>Crassaminicella</taxon>
    </lineage>
</organism>
<feature type="transmembrane region" description="Helical" evidence="1">
    <location>
        <begin position="9"/>
        <end position="31"/>
    </location>
</feature>
<gene>
    <name evidence="2" type="ORF">FQB35_04750</name>
</gene>
<dbReference type="EMBL" id="CP042243">
    <property type="protein sequence ID" value="QEK11727.1"/>
    <property type="molecule type" value="Genomic_DNA"/>
</dbReference>
<dbReference type="KEGG" id="crs:FQB35_04750"/>
<keyword evidence="1" id="KW-1133">Transmembrane helix</keyword>
<evidence type="ECO:0000313" key="2">
    <source>
        <dbReference type="EMBL" id="QEK11727.1"/>
    </source>
</evidence>
<proteinExistence type="predicted"/>